<dbReference type="EMBL" id="JADCNL010000002">
    <property type="protein sequence ID" value="KAG0491731.1"/>
    <property type="molecule type" value="Genomic_DNA"/>
</dbReference>
<evidence type="ECO:0000313" key="4">
    <source>
        <dbReference type="Proteomes" id="UP000639772"/>
    </source>
</evidence>
<organism evidence="2 4">
    <name type="scientific">Vanilla planifolia</name>
    <name type="common">Vanilla</name>
    <dbReference type="NCBI Taxonomy" id="51239"/>
    <lineage>
        <taxon>Eukaryota</taxon>
        <taxon>Viridiplantae</taxon>
        <taxon>Streptophyta</taxon>
        <taxon>Embryophyta</taxon>
        <taxon>Tracheophyta</taxon>
        <taxon>Spermatophyta</taxon>
        <taxon>Magnoliopsida</taxon>
        <taxon>Liliopsida</taxon>
        <taxon>Asparagales</taxon>
        <taxon>Orchidaceae</taxon>
        <taxon>Vanilloideae</taxon>
        <taxon>Vanilleae</taxon>
        <taxon>Vanilla</taxon>
    </lineage>
</organism>
<dbReference type="PANTHER" id="PTHR31008">
    <property type="entry name" value="COP1-INTERACTING PROTEIN-RELATED"/>
    <property type="match status" value="1"/>
</dbReference>
<sequence length="128" mass="14422">MIVEFLLVSRRPAFICCRFFYSFSRVRFLGLKRSATRLKSAVFQLTPTRTRFDLVIVANGKTKKIVSGLVNPFLSHLKTAQDQISKGGYSIKLEPDPSTEAAWFTKETVESFVSSCSTSPPFESNLFV</sequence>
<gene>
    <name evidence="2" type="ORF">HPP92_004774</name>
    <name evidence="1" type="ORF">HPP92_005129</name>
</gene>
<dbReference type="OrthoDB" id="2020180at2759"/>
<proteinExistence type="predicted"/>
<name>A0A835VE98_VANPL</name>
<comment type="caution">
    <text evidence="2">The sequence shown here is derived from an EMBL/GenBank/DDBJ whole genome shotgun (WGS) entry which is preliminary data.</text>
</comment>
<dbReference type="AlphaFoldDB" id="A0A835VE98"/>
<reference evidence="3 4" key="1">
    <citation type="journal article" date="2020" name="Nat. Food">
        <title>A phased Vanilla planifolia genome enables genetic improvement of flavour and production.</title>
        <authorList>
            <person name="Hasing T."/>
            <person name="Tang H."/>
            <person name="Brym M."/>
            <person name="Khazi F."/>
            <person name="Huang T."/>
            <person name="Chambers A.H."/>
        </authorList>
    </citation>
    <scope>NUCLEOTIDE SEQUENCE [LARGE SCALE GENOMIC DNA]</scope>
    <source>
        <tissue evidence="2">Leaf</tissue>
    </source>
</reference>
<dbReference type="EMBL" id="JADCNM010000002">
    <property type="protein sequence ID" value="KAG0493780.1"/>
    <property type="molecule type" value="Genomic_DNA"/>
</dbReference>
<dbReference type="Proteomes" id="UP000639772">
    <property type="component" value="Unassembled WGS sequence"/>
</dbReference>
<evidence type="ECO:0000313" key="3">
    <source>
        <dbReference type="Proteomes" id="UP000636800"/>
    </source>
</evidence>
<evidence type="ECO:0000313" key="2">
    <source>
        <dbReference type="EMBL" id="KAG0493780.1"/>
    </source>
</evidence>
<evidence type="ECO:0000313" key="1">
    <source>
        <dbReference type="EMBL" id="KAG0491731.1"/>
    </source>
</evidence>
<dbReference type="Proteomes" id="UP000636800">
    <property type="component" value="Chromosome 2"/>
</dbReference>
<accession>A0A835VE98</accession>
<protein>
    <submittedName>
        <fullName evidence="2">Uncharacterized protein</fullName>
    </submittedName>
</protein>
<dbReference type="PANTHER" id="PTHR31008:SF2">
    <property type="entry name" value="COP1-INTERACTING PROTEIN-LIKE PROTEIN"/>
    <property type="match status" value="1"/>
</dbReference>
<keyword evidence="3" id="KW-1185">Reference proteome</keyword>